<sequence>MAGFATVITLLALIVADTVHPQIALGTDDKVILITLIGALLGVDRLLRELPLIEELSDGLSIEIAPNSKEDDDDD</sequence>
<reference evidence="1 2" key="1">
    <citation type="journal article" date="2014" name="PLoS Genet.">
        <title>Phylogenetically driven sequencing of extremely halophilic archaea reveals strategies for static and dynamic osmo-response.</title>
        <authorList>
            <person name="Becker E.A."/>
            <person name="Seitzer P.M."/>
            <person name="Tritt A."/>
            <person name="Larsen D."/>
            <person name="Krusor M."/>
            <person name="Yao A.I."/>
            <person name="Wu D."/>
            <person name="Madern D."/>
            <person name="Eisen J.A."/>
            <person name="Darling A.E."/>
            <person name="Facciotti M.T."/>
        </authorList>
    </citation>
    <scope>NUCLEOTIDE SEQUENCE [LARGE SCALE GENOMIC DNA]</scope>
    <source>
        <strain evidence="2">ATCC 43099 / DSM 3394 / CCM 3739 / CIP 104546 / IAM 13178 / JCM 8861 / NBRC 102185 / NCIMB 2190 / MS3</strain>
    </source>
</reference>
<organism evidence="1 2">
    <name type="scientific">Natrialba magadii (strain ATCC 43099 / DSM 3394 / CCM 3739 / CIP 104546 / IAM 13178 / JCM 8861 / NBRC 102185 / NCIMB 2190 / MS3)</name>
    <name type="common">Natronobacterium magadii</name>
    <dbReference type="NCBI Taxonomy" id="547559"/>
    <lineage>
        <taxon>Archaea</taxon>
        <taxon>Methanobacteriati</taxon>
        <taxon>Methanobacteriota</taxon>
        <taxon>Stenosarchaea group</taxon>
        <taxon>Halobacteria</taxon>
        <taxon>Halobacteriales</taxon>
        <taxon>Natrialbaceae</taxon>
        <taxon>Natrialba</taxon>
    </lineage>
</organism>
<name>L9UDS2_NATMM</name>
<dbReference type="EMBL" id="AOHS01000065">
    <property type="protein sequence ID" value="ELY22999.1"/>
    <property type="molecule type" value="Genomic_DNA"/>
</dbReference>
<gene>
    <name evidence="1" type="ORF">C500_21085</name>
</gene>
<accession>L9UDS2</accession>
<evidence type="ECO:0000313" key="1">
    <source>
        <dbReference type="EMBL" id="ELY22999.1"/>
    </source>
</evidence>
<dbReference type="Proteomes" id="UP000011543">
    <property type="component" value="Unassembled WGS sequence"/>
</dbReference>
<comment type="caution">
    <text evidence="1">The sequence shown here is derived from an EMBL/GenBank/DDBJ whole genome shotgun (WGS) entry which is preliminary data.</text>
</comment>
<proteinExistence type="predicted"/>
<evidence type="ECO:0000313" key="2">
    <source>
        <dbReference type="Proteomes" id="UP000011543"/>
    </source>
</evidence>
<dbReference type="AlphaFoldDB" id="L9UDS2"/>
<protein>
    <submittedName>
        <fullName evidence="1">Uncharacterized protein</fullName>
    </submittedName>
</protein>
<dbReference type="PATRIC" id="fig|547559.17.peg.4159"/>